<gene>
    <name evidence="1" type="ORF">UFOVP431_38</name>
</gene>
<proteinExistence type="predicted"/>
<sequence>MTYPAAVTLVYNAIMRSNVFKTDGPLIDLPRALTLLGRALHKRELPEGIWESLGEFSEACLGDLIIGAYWACSEWHGGQSSDTYAALCSLGEVFSPGMSDTPDPEESEFTAYELICEWFNKSQK</sequence>
<organism evidence="1">
    <name type="scientific">uncultured Caudovirales phage</name>
    <dbReference type="NCBI Taxonomy" id="2100421"/>
    <lineage>
        <taxon>Viruses</taxon>
        <taxon>Duplodnaviria</taxon>
        <taxon>Heunggongvirae</taxon>
        <taxon>Uroviricota</taxon>
        <taxon>Caudoviricetes</taxon>
        <taxon>Peduoviridae</taxon>
        <taxon>Maltschvirus</taxon>
        <taxon>Maltschvirus maltsch</taxon>
    </lineage>
</organism>
<protein>
    <submittedName>
        <fullName evidence="1">Uncharacterized protein</fullName>
    </submittedName>
</protein>
<evidence type="ECO:0000313" key="1">
    <source>
        <dbReference type="EMBL" id="CAB4147601.1"/>
    </source>
</evidence>
<reference evidence="1" key="1">
    <citation type="submission" date="2020-04" db="EMBL/GenBank/DDBJ databases">
        <authorList>
            <person name="Chiriac C."/>
            <person name="Salcher M."/>
            <person name="Ghai R."/>
            <person name="Kavagutti S V."/>
        </authorList>
    </citation>
    <scope>NUCLEOTIDE SEQUENCE</scope>
</reference>
<dbReference type="EMBL" id="LR796483">
    <property type="protein sequence ID" value="CAB4147601.1"/>
    <property type="molecule type" value="Genomic_DNA"/>
</dbReference>
<accession>A0A6J5MNI1</accession>
<name>A0A6J5MNI1_9CAUD</name>